<dbReference type="OrthoDB" id="10064469at2759"/>
<keyword evidence="2" id="KW-0863">Zinc-finger</keyword>
<dbReference type="InterPro" id="IPR007588">
    <property type="entry name" value="Znf_FLYWCH"/>
</dbReference>
<evidence type="ECO:0000259" key="4">
    <source>
        <dbReference type="Pfam" id="PF04500"/>
    </source>
</evidence>
<keyword evidence="3" id="KW-0862">Zinc</keyword>
<organism evidence="5 6">
    <name type="scientific">Brachionus calyciflorus</name>
    <dbReference type="NCBI Taxonomy" id="104777"/>
    <lineage>
        <taxon>Eukaryota</taxon>
        <taxon>Metazoa</taxon>
        <taxon>Spiralia</taxon>
        <taxon>Gnathifera</taxon>
        <taxon>Rotifera</taxon>
        <taxon>Eurotatoria</taxon>
        <taxon>Monogononta</taxon>
        <taxon>Pseudotrocha</taxon>
        <taxon>Ploima</taxon>
        <taxon>Brachionidae</taxon>
        <taxon>Brachionus</taxon>
    </lineage>
</organism>
<evidence type="ECO:0000313" key="5">
    <source>
        <dbReference type="EMBL" id="CAF1042119.1"/>
    </source>
</evidence>
<keyword evidence="6" id="KW-1185">Reference proteome</keyword>
<feature type="non-terminal residue" evidence="5">
    <location>
        <position position="218"/>
    </location>
</feature>
<keyword evidence="1" id="KW-0479">Metal-binding</keyword>
<reference evidence="5" key="1">
    <citation type="submission" date="2021-02" db="EMBL/GenBank/DDBJ databases">
        <authorList>
            <person name="Nowell W R."/>
        </authorList>
    </citation>
    <scope>NUCLEOTIDE SEQUENCE</scope>
    <source>
        <strain evidence="5">Ploen Becks lab</strain>
    </source>
</reference>
<evidence type="ECO:0000256" key="2">
    <source>
        <dbReference type="ARBA" id="ARBA00022771"/>
    </source>
</evidence>
<dbReference type="Pfam" id="PF04500">
    <property type="entry name" value="FLYWCH"/>
    <property type="match status" value="1"/>
</dbReference>
<evidence type="ECO:0000256" key="1">
    <source>
        <dbReference type="ARBA" id="ARBA00022723"/>
    </source>
</evidence>
<dbReference type="EMBL" id="CAJNOC010005095">
    <property type="protein sequence ID" value="CAF1042119.1"/>
    <property type="molecule type" value="Genomic_DNA"/>
</dbReference>
<dbReference type="Gene3D" id="2.20.25.240">
    <property type="match status" value="1"/>
</dbReference>
<evidence type="ECO:0000313" key="6">
    <source>
        <dbReference type="Proteomes" id="UP000663879"/>
    </source>
</evidence>
<sequence>MDFIKDNDQNTFCIIEWPNEKPGLTRIPQNITLLNDSCDTNIYNPDQLYNNDNILDNNIEKNSTVEEIPCKELTMVKTKFGKPKLCFDGYFYTIDRKSGVEPNIKIEWKCEQCNFNSFGKCNGRVKTIGYYEPVEEVTSHNHLPDPARTECLLALEKLKDLATKTSQNPRSIIKQSQTGLSQESASKMVRANNLTQVIKRIQNNKIDSHDKATCVGDL</sequence>
<dbReference type="Proteomes" id="UP000663879">
    <property type="component" value="Unassembled WGS sequence"/>
</dbReference>
<feature type="domain" description="FLYWCH-type" evidence="4">
    <location>
        <begin position="76"/>
        <end position="142"/>
    </location>
</feature>
<proteinExistence type="predicted"/>
<gene>
    <name evidence="5" type="ORF">OXX778_LOCUS18403</name>
</gene>
<comment type="caution">
    <text evidence="5">The sequence shown here is derived from an EMBL/GenBank/DDBJ whole genome shotgun (WGS) entry which is preliminary data.</text>
</comment>
<dbReference type="AlphaFoldDB" id="A0A814JSW4"/>
<dbReference type="GO" id="GO:0008270">
    <property type="term" value="F:zinc ion binding"/>
    <property type="evidence" value="ECO:0007669"/>
    <property type="project" value="UniProtKB-KW"/>
</dbReference>
<evidence type="ECO:0000256" key="3">
    <source>
        <dbReference type="ARBA" id="ARBA00022833"/>
    </source>
</evidence>
<name>A0A814JSW4_9BILA</name>
<accession>A0A814JSW4</accession>
<protein>
    <recommendedName>
        <fullName evidence="4">FLYWCH-type domain-containing protein</fullName>
    </recommendedName>
</protein>